<keyword evidence="2" id="KW-1185">Reference proteome</keyword>
<dbReference type="EMBL" id="FONL01000003">
    <property type="protein sequence ID" value="SFE28429.1"/>
    <property type="molecule type" value="Genomic_DNA"/>
</dbReference>
<protein>
    <submittedName>
        <fullName evidence="1">Uncharacterized protein</fullName>
    </submittedName>
</protein>
<dbReference type="OrthoDB" id="9916379at2"/>
<evidence type="ECO:0000313" key="1">
    <source>
        <dbReference type="EMBL" id="SFE28429.1"/>
    </source>
</evidence>
<gene>
    <name evidence="1" type="ORF">SAMN05216245_103193</name>
</gene>
<evidence type="ECO:0000313" key="2">
    <source>
        <dbReference type="Proteomes" id="UP000198896"/>
    </source>
</evidence>
<name>A0A1I1Z9Q9_9FIRM</name>
<dbReference type="AlphaFoldDB" id="A0A1I1Z9Q9"/>
<sequence length="88" mass="10063">MKRRDFFRKGLPSYIYKMGSGFMKEAGIGEENKDYFDSFESAYPFLSEVSMEMLYQAAAQVGIDPAGKTKLELAREVYEKRGIAYHDG</sequence>
<organism evidence="1 2">
    <name type="scientific">Succiniclasticum ruminis DSM 9236</name>
    <dbReference type="NCBI Taxonomy" id="1123323"/>
    <lineage>
        <taxon>Bacteria</taxon>
        <taxon>Bacillati</taxon>
        <taxon>Bacillota</taxon>
        <taxon>Negativicutes</taxon>
        <taxon>Acidaminococcales</taxon>
        <taxon>Acidaminococcaceae</taxon>
        <taxon>Succiniclasticum</taxon>
    </lineage>
</organism>
<dbReference type="STRING" id="1123323.SAMN05216245_103193"/>
<dbReference type="Proteomes" id="UP000198896">
    <property type="component" value="Unassembled WGS sequence"/>
</dbReference>
<accession>A0A1I1Z9Q9</accession>
<proteinExistence type="predicted"/>
<reference evidence="1 2" key="1">
    <citation type="submission" date="2016-10" db="EMBL/GenBank/DDBJ databases">
        <authorList>
            <person name="de Groot N.N."/>
        </authorList>
    </citation>
    <scope>NUCLEOTIDE SEQUENCE [LARGE SCALE GENOMIC DNA]</scope>
    <source>
        <strain evidence="1 2">DSM 9236</strain>
    </source>
</reference>
<dbReference type="RefSeq" id="WP_093913013.1">
    <property type="nucleotide sequence ID" value="NZ_FONL01000003.1"/>
</dbReference>